<keyword evidence="5" id="KW-0206">Cytoskeleton</keyword>
<gene>
    <name evidence="7" type="ORF">ALC62_07732</name>
</gene>
<dbReference type="InterPro" id="IPR018159">
    <property type="entry name" value="Spectrin/alpha-actinin"/>
</dbReference>
<dbReference type="GO" id="GO:0099536">
    <property type="term" value="P:synaptic signaling"/>
    <property type="evidence" value="ECO:0007669"/>
    <property type="project" value="TreeGrafter"/>
</dbReference>
<comment type="subcellular location">
    <subcellularLocation>
        <location evidence="1">Cell membrane</location>
        <topology evidence="1">Peripheral membrane protein</topology>
        <orientation evidence="1">Cytoplasmic side</orientation>
    </subcellularLocation>
    <subcellularLocation>
        <location evidence="2">Cytoplasm</location>
    </subcellularLocation>
</comment>
<evidence type="ECO:0000256" key="6">
    <source>
        <dbReference type="SAM" id="MobiDB-lite"/>
    </source>
</evidence>
<proteinExistence type="predicted"/>
<dbReference type="GO" id="GO:0005737">
    <property type="term" value="C:cytoplasm"/>
    <property type="evidence" value="ECO:0007669"/>
    <property type="project" value="UniProtKB-ARBA"/>
</dbReference>
<evidence type="ECO:0000313" key="8">
    <source>
        <dbReference type="Proteomes" id="UP000078542"/>
    </source>
</evidence>
<protein>
    <submittedName>
        <fullName evidence="7">Dystrophin, isoform B</fullName>
    </submittedName>
</protein>
<feature type="region of interest" description="Disordered" evidence="6">
    <location>
        <begin position="70"/>
        <end position="179"/>
    </location>
</feature>
<dbReference type="InterPro" id="IPR002017">
    <property type="entry name" value="Spectrin_repeat"/>
</dbReference>
<feature type="region of interest" description="Disordered" evidence="6">
    <location>
        <begin position="1"/>
        <end position="36"/>
    </location>
</feature>
<keyword evidence="4" id="KW-0106">Calcium</keyword>
<dbReference type="PANTHER" id="PTHR12268">
    <property type="entry name" value="E3 UBIQUITIN-PROTEIN LIGASE KCMF1"/>
    <property type="match status" value="1"/>
</dbReference>
<feature type="compositionally biased region" description="Polar residues" evidence="6">
    <location>
        <begin position="119"/>
        <end position="129"/>
    </location>
</feature>
<evidence type="ECO:0000256" key="5">
    <source>
        <dbReference type="ARBA" id="ARBA00023212"/>
    </source>
</evidence>
<keyword evidence="8" id="KW-1185">Reference proteome</keyword>
<feature type="compositionally biased region" description="Low complexity" evidence="6">
    <location>
        <begin position="24"/>
        <end position="33"/>
    </location>
</feature>
<dbReference type="EMBL" id="KQ977600">
    <property type="protein sequence ID" value="KYN01550.1"/>
    <property type="molecule type" value="Genomic_DNA"/>
</dbReference>
<organism evidence="7 8">
    <name type="scientific">Cyphomyrmex costatus</name>
    <dbReference type="NCBI Taxonomy" id="456900"/>
    <lineage>
        <taxon>Eukaryota</taxon>
        <taxon>Metazoa</taxon>
        <taxon>Ecdysozoa</taxon>
        <taxon>Arthropoda</taxon>
        <taxon>Hexapoda</taxon>
        <taxon>Insecta</taxon>
        <taxon>Pterygota</taxon>
        <taxon>Neoptera</taxon>
        <taxon>Endopterygota</taxon>
        <taxon>Hymenoptera</taxon>
        <taxon>Apocrita</taxon>
        <taxon>Aculeata</taxon>
        <taxon>Formicoidea</taxon>
        <taxon>Formicidae</taxon>
        <taxon>Myrmicinae</taxon>
        <taxon>Cyphomyrmex</taxon>
    </lineage>
</organism>
<evidence type="ECO:0000256" key="2">
    <source>
        <dbReference type="ARBA" id="ARBA00004496"/>
    </source>
</evidence>
<dbReference type="STRING" id="456900.A0A195CLG0"/>
<dbReference type="GO" id="GO:0045202">
    <property type="term" value="C:synapse"/>
    <property type="evidence" value="ECO:0007669"/>
    <property type="project" value="GOC"/>
</dbReference>
<dbReference type="PANTHER" id="PTHR12268:SF14">
    <property type="entry name" value="DYSTROPHIN-1"/>
    <property type="match status" value="1"/>
</dbReference>
<reference evidence="7 8" key="1">
    <citation type="submission" date="2016-03" db="EMBL/GenBank/DDBJ databases">
        <title>Cyphomyrmex costatus WGS genome.</title>
        <authorList>
            <person name="Nygaard S."/>
            <person name="Hu H."/>
            <person name="Boomsma J."/>
            <person name="Zhang G."/>
        </authorList>
    </citation>
    <scope>NUCLEOTIDE SEQUENCE [LARGE SCALE GENOMIC DNA]</scope>
    <source>
        <strain evidence="7">MS0001</strain>
        <tissue evidence="7">Whole body</tissue>
    </source>
</reference>
<dbReference type="Pfam" id="PF00435">
    <property type="entry name" value="Spectrin"/>
    <property type="match status" value="1"/>
</dbReference>
<dbReference type="InterPro" id="IPR050774">
    <property type="entry name" value="KCMF1/Dystrophin"/>
</dbReference>
<dbReference type="AlphaFoldDB" id="A0A195CLG0"/>
<evidence type="ECO:0000256" key="4">
    <source>
        <dbReference type="ARBA" id="ARBA00022837"/>
    </source>
</evidence>
<name>A0A195CLG0_9HYME</name>
<accession>A0A195CLG0</accession>
<evidence type="ECO:0000256" key="1">
    <source>
        <dbReference type="ARBA" id="ARBA00004413"/>
    </source>
</evidence>
<dbReference type="Gene3D" id="1.20.58.60">
    <property type="match status" value="2"/>
</dbReference>
<dbReference type="Proteomes" id="UP000078542">
    <property type="component" value="Unassembled WGS sequence"/>
</dbReference>
<dbReference type="CDD" id="cd00176">
    <property type="entry name" value="SPEC"/>
    <property type="match status" value="1"/>
</dbReference>
<dbReference type="SUPFAM" id="SSF46966">
    <property type="entry name" value="Spectrin repeat"/>
    <property type="match status" value="2"/>
</dbReference>
<keyword evidence="3" id="KW-0963">Cytoplasm</keyword>
<dbReference type="GO" id="GO:0005886">
    <property type="term" value="C:plasma membrane"/>
    <property type="evidence" value="ECO:0007669"/>
    <property type="project" value="TreeGrafter"/>
</dbReference>
<sequence length="572" mass="64871">MSQHRRGSIHGSSPVPGHPSTTVSASSISSSAAHEVQTRGIPLPGMVPSRSIHASPMHGNPIHGFVNPLGPGGLVHPPPPTHVAAASGISHHPNVHQGTEKILPPGSPYSSHGSPLRTPMSSGHGSPQDSPHVVRHRRDSEHSSGAISRRSSDVVSPLPEGHPLGSPDGRGRRRSDYSPHQAIHRKFRHLATGIDRNLTSTPLKIGTSLAMDGEKNRMTLEGTKESLRVSFIKEYISIRTVVILVSVLFGDMRSRNIVHIRCILKVTKLREHWDETNSKVMQRKTQLDMMLGDSQRYEAKRNEVEVWLARMETRLERMRAVGHTADVLEAQLREQKSVFSQVTVLALRVEVGECKYFLKRYNLFSFVSKIKESEHFRIYLPANKPFLVIFSYFTFYLDALCNSDRDQSVPTDISKEKLHRTVYRRKTRLLLTQYEARSFHAELHQYKHHIELFNQLTQKLIAVYQQDDTTRVKKMTETINQRYNNLNTSIINRGKLLHSAMNSLHNFDRSLDKFLAWLSEAESSMEGLEAEADRLGGRRDQGALRRPQHQLKVRLSRSRKFHDKFRHGILVT</sequence>
<evidence type="ECO:0000313" key="7">
    <source>
        <dbReference type="EMBL" id="KYN01550.1"/>
    </source>
</evidence>
<evidence type="ECO:0000256" key="3">
    <source>
        <dbReference type="ARBA" id="ARBA00022490"/>
    </source>
</evidence>